<dbReference type="Pfam" id="PF25292">
    <property type="entry name" value="Beta-prop_CGLA"/>
    <property type="match status" value="1"/>
</dbReference>
<organism evidence="4 5">
    <name type="scientific">Flammeovirga pacifica</name>
    <dbReference type="NCBI Taxonomy" id="915059"/>
    <lineage>
        <taxon>Bacteria</taxon>
        <taxon>Pseudomonadati</taxon>
        <taxon>Bacteroidota</taxon>
        <taxon>Cytophagia</taxon>
        <taxon>Cytophagales</taxon>
        <taxon>Flammeovirgaceae</taxon>
        <taxon>Flammeovirga</taxon>
    </lineage>
</organism>
<dbReference type="InterPro" id="IPR015943">
    <property type="entry name" value="WD40/YVTN_repeat-like_dom_sf"/>
</dbReference>
<feature type="domain" description="Lambda-carrageenase middle" evidence="1">
    <location>
        <begin position="508"/>
        <end position="877"/>
    </location>
</feature>
<dbReference type="InterPro" id="IPR011047">
    <property type="entry name" value="Quinoprotein_ADH-like_sf"/>
</dbReference>
<dbReference type="AlphaFoldDB" id="A0A1S1YTD7"/>
<evidence type="ECO:0000259" key="1">
    <source>
        <dbReference type="Pfam" id="PF25290"/>
    </source>
</evidence>
<proteinExistence type="predicted"/>
<evidence type="ECO:0008006" key="6">
    <source>
        <dbReference type="Google" id="ProtNLM"/>
    </source>
</evidence>
<gene>
    <name evidence="4" type="ORF">NH26_22010</name>
</gene>
<name>A0A1S1YTD7_FLAPC</name>
<evidence type="ECO:0000259" key="3">
    <source>
        <dbReference type="Pfam" id="PF25292"/>
    </source>
</evidence>
<dbReference type="STRING" id="915059.NH26_22010"/>
<protein>
    <recommendedName>
        <fullName evidence="6">Lambda-carrageenase</fullName>
    </recommendedName>
</protein>
<evidence type="ECO:0000313" key="4">
    <source>
        <dbReference type="EMBL" id="OHX64279.1"/>
    </source>
</evidence>
<dbReference type="Pfam" id="PF25291">
    <property type="entry name" value="CGLA_C"/>
    <property type="match status" value="1"/>
</dbReference>
<dbReference type="InterPro" id="IPR057421">
    <property type="entry name" value="CGLA_M"/>
</dbReference>
<accession>A0A1S1YTD7</accession>
<keyword evidence="5" id="KW-1185">Reference proteome</keyword>
<dbReference type="EMBL" id="JRYR02000002">
    <property type="protein sequence ID" value="OHX64279.1"/>
    <property type="molecule type" value="Genomic_DNA"/>
</dbReference>
<dbReference type="Pfam" id="PF25290">
    <property type="entry name" value="CGLA_M"/>
    <property type="match status" value="1"/>
</dbReference>
<comment type="caution">
    <text evidence="4">The sequence shown here is derived from an EMBL/GenBank/DDBJ whole genome shotgun (WGS) entry which is preliminary data.</text>
</comment>
<evidence type="ECO:0000313" key="5">
    <source>
        <dbReference type="Proteomes" id="UP000179797"/>
    </source>
</evidence>
<dbReference type="Proteomes" id="UP000179797">
    <property type="component" value="Unassembled WGS sequence"/>
</dbReference>
<dbReference type="Gene3D" id="2.130.10.10">
    <property type="entry name" value="YVTN repeat-like/Quinoprotein amine dehydrogenase"/>
    <property type="match status" value="1"/>
</dbReference>
<dbReference type="InterPro" id="IPR057422">
    <property type="entry name" value="CGLA_C"/>
</dbReference>
<evidence type="ECO:0000259" key="2">
    <source>
        <dbReference type="Pfam" id="PF25291"/>
    </source>
</evidence>
<dbReference type="InterPro" id="IPR057420">
    <property type="entry name" value="Beta-prop_CGLA"/>
</dbReference>
<sequence length="986" mass="112904">MNMKTNFTILSFQPVKQFEFILIWICCSLLYNSTNAQSTFEYQFDQNESQWTSDQSEAWSIKSDPRNSKDALQINTVFQQEFQHLYSIETGKTILLVRVAKVVDQSYIVASDYNGMLMGIDYNGQIKWKNELSGFVNHDVWCEDITGDGHEEILVANADGTLYCVDSSGELLWTYKHSEVPLFSVTVVHNNREPYVVVGGFELSTLYLDKNGELVKEIKNTSYSVEKAWGSGDIPQGRKHVNNFIRKFYDANGNEKLAIQGAHNGNSADGTLYLFNPFEEQPYQIIDPKLRKPVGGLNIVNVEGSIKVMMGTSTAINDSQLMVYDIDNETYSEIFFPDFGREIDRFGYRIVTPDLITYNNKSTYLSMFGSRLFLFSKDYWSNGEYKILANKYAYNDMWQDKQKNTLLLASTQSGGTCIHVIDLSDDKWVEDFEQFTPPGNMEKILSASQKIKTQVEAFQKPEYERTPLEVFFLSESKDEITQPYFEKMNANNYGTQFFANVHMPRIENWDRSEMENDFYKNKRDGRKNYSLTQQEVLDILVPNYQEGIGLNSWGGHGNDPYYYSVETKKKIIDAANGKKINFIYPELESTSDEFSFVLNDLLFPLADYGKDKNLTISLRNKHIFWSGVIHKDIWKKVLNGEYKSVFVPSMEETTDKTMELSVASRLGLWASGVFDNWGTRSARDNPSYLRLRQRSHQMLPNHFLRQMVYNISSGARYINNFAVDQEYISILWDMVEKGVIYVPKREEIVSFSPVHVSIVNPTDYYIQSGNKVKWLTWFDEGRGDESNMLFDRLNGSWPGAPTNEWDFSNFAAGVKDRRLNFLPNYKNGTVLITPPQNDHFVPEKLPRGSLVDHLHPMYKNIMTEFISNGEVIISADGATTYSAPDYYTNIKDLIEEKSRLIPLTVEGEVAWVAAQSAPKHIRVTLIDGGYLNPSDKTAILKFGSVTPKKVTDILSGKTIPLTEEGILVDIPSGTFKFLDIELQNEL</sequence>
<dbReference type="SUPFAM" id="SSF50998">
    <property type="entry name" value="Quinoprotein alcohol dehydrogenase-like"/>
    <property type="match status" value="1"/>
</dbReference>
<reference evidence="4 5" key="1">
    <citation type="journal article" date="2012" name="Int. J. Syst. Evol. Microbiol.">
        <title>Flammeovirga pacifica sp. nov., isolated from deep-sea sediment.</title>
        <authorList>
            <person name="Xu H."/>
            <person name="Fu Y."/>
            <person name="Yang N."/>
            <person name="Ding Z."/>
            <person name="Lai Q."/>
            <person name="Zeng R."/>
        </authorList>
    </citation>
    <scope>NUCLEOTIDE SEQUENCE [LARGE SCALE GENOMIC DNA]</scope>
    <source>
        <strain evidence="5">DSM 24597 / LMG 26175 / WPAGA1</strain>
    </source>
</reference>
<feature type="domain" description="Lambda-carrageenase C-terminal" evidence="2">
    <location>
        <begin position="904"/>
        <end position="981"/>
    </location>
</feature>
<feature type="domain" description="Lambda-carrageenase beta-propeller" evidence="3">
    <location>
        <begin position="107"/>
        <end position="421"/>
    </location>
</feature>